<dbReference type="GO" id="GO:0004672">
    <property type="term" value="F:protein kinase activity"/>
    <property type="evidence" value="ECO:0007669"/>
    <property type="project" value="InterPro"/>
</dbReference>
<proteinExistence type="predicted"/>
<dbReference type="RefSeq" id="XP_041220104.1">
    <property type="nucleotide sequence ID" value="XM_041364592.1"/>
</dbReference>
<organism evidence="1 2">
    <name type="scientific">Suillus fuscotomentosus</name>
    <dbReference type="NCBI Taxonomy" id="1912939"/>
    <lineage>
        <taxon>Eukaryota</taxon>
        <taxon>Fungi</taxon>
        <taxon>Dikarya</taxon>
        <taxon>Basidiomycota</taxon>
        <taxon>Agaricomycotina</taxon>
        <taxon>Agaricomycetes</taxon>
        <taxon>Agaricomycetidae</taxon>
        <taxon>Boletales</taxon>
        <taxon>Suillineae</taxon>
        <taxon>Suillaceae</taxon>
        <taxon>Suillus</taxon>
    </lineage>
</organism>
<evidence type="ECO:0000313" key="1">
    <source>
        <dbReference type="EMBL" id="KAG1894528.1"/>
    </source>
</evidence>
<protein>
    <submittedName>
        <fullName evidence="1">Uncharacterized protein</fullName>
    </submittedName>
</protein>
<evidence type="ECO:0000313" key="2">
    <source>
        <dbReference type="Proteomes" id="UP001195769"/>
    </source>
</evidence>
<dbReference type="InterPro" id="IPR011009">
    <property type="entry name" value="Kinase-like_dom_sf"/>
</dbReference>
<name>A0AAD4DXP5_9AGAM</name>
<dbReference type="PROSITE" id="PS00109">
    <property type="entry name" value="PROTEIN_KINASE_TYR"/>
    <property type="match status" value="1"/>
</dbReference>
<sequence length="486" mass="55202">MLRLWKVNLPFSDALKHTLESLEPHRDKPLSPVDGMLKVFDSPPQREDLHIVIQPLPAGIQKDPDLTIHWDRPPSAAHTIPSTLLHPIFGAFMDDCENHEPTPDDNKLVMALSATMSGFFTDETGRASKFRELLRQHDIDLRATTIDGSNYTTDGDVQYKGFRYAIAEVKNEIGSTKAEPHMQVLSYYIHSTTSFSKEKPAFRFPCIAITLFGSHIDFSAAVWSTRPNMQVISTALPLFHHYTDTKMRVMIARHVGALRKALLSLSECYERMSSNTTSPSTDPHLKFLDSEFPDPSFPYPYSYTCIETSSTCRFTYCHQMDTTKLLFSAKTTDDKMLCIKFVRRYSKEVHQRCASGGFAPVLYGFEHLPGGWYMVVMEIITDDYCCLGELSVPYPHHDALTAGLQSLHQENYVHGDIRNTNVMVKKDCSPGFKLVDFDWSGIIGEIRYPINVYRGKRLWRPAGAEDGQLILAEHDIQMLHAMLLRV</sequence>
<dbReference type="GeneID" id="64658890"/>
<gene>
    <name evidence="1" type="ORF">F5891DRAFT_1130930</name>
</gene>
<reference evidence="1" key="1">
    <citation type="journal article" date="2020" name="New Phytol.">
        <title>Comparative genomics reveals dynamic genome evolution in host specialist ectomycorrhizal fungi.</title>
        <authorList>
            <person name="Lofgren L.A."/>
            <person name="Nguyen N.H."/>
            <person name="Vilgalys R."/>
            <person name="Ruytinx J."/>
            <person name="Liao H.L."/>
            <person name="Branco S."/>
            <person name="Kuo A."/>
            <person name="LaButti K."/>
            <person name="Lipzen A."/>
            <person name="Andreopoulos W."/>
            <person name="Pangilinan J."/>
            <person name="Riley R."/>
            <person name="Hundley H."/>
            <person name="Na H."/>
            <person name="Barry K."/>
            <person name="Grigoriev I.V."/>
            <person name="Stajich J.E."/>
            <person name="Kennedy P.G."/>
        </authorList>
    </citation>
    <scope>NUCLEOTIDE SEQUENCE</scope>
    <source>
        <strain evidence="1">FC203</strain>
    </source>
</reference>
<accession>A0AAD4DXP5</accession>
<dbReference type="Gene3D" id="1.10.510.10">
    <property type="entry name" value="Transferase(Phosphotransferase) domain 1"/>
    <property type="match status" value="1"/>
</dbReference>
<comment type="caution">
    <text evidence="1">The sequence shown here is derived from an EMBL/GenBank/DDBJ whole genome shotgun (WGS) entry which is preliminary data.</text>
</comment>
<keyword evidence="2" id="KW-1185">Reference proteome</keyword>
<dbReference type="InterPro" id="IPR008266">
    <property type="entry name" value="Tyr_kinase_AS"/>
</dbReference>
<dbReference type="AlphaFoldDB" id="A0AAD4DXP5"/>
<dbReference type="EMBL" id="JABBWK010000079">
    <property type="protein sequence ID" value="KAG1894528.1"/>
    <property type="molecule type" value="Genomic_DNA"/>
</dbReference>
<dbReference type="SUPFAM" id="SSF56112">
    <property type="entry name" value="Protein kinase-like (PK-like)"/>
    <property type="match status" value="1"/>
</dbReference>
<dbReference type="Proteomes" id="UP001195769">
    <property type="component" value="Unassembled WGS sequence"/>
</dbReference>